<dbReference type="InterPro" id="IPR050281">
    <property type="entry name" value="Flavin_monoamine_oxidase"/>
</dbReference>
<proteinExistence type="predicted"/>
<feature type="domain" description="Amine oxidase" evidence="1">
    <location>
        <begin position="69"/>
        <end position="404"/>
    </location>
</feature>
<dbReference type="Proteomes" id="UP000507470">
    <property type="component" value="Unassembled WGS sequence"/>
</dbReference>
<evidence type="ECO:0000313" key="2">
    <source>
        <dbReference type="EMBL" id="CAC5422906.1"/>
    </source>
</evidence>
<keyword evidence="3" id="KW-1185">Reference proteome</keyword>
<sequence length="523" mass="60171">MKTLSLRTVLLHLVILILIFQPISLGYTKRMLKNQHVRGRQNLIIDKRTINESPDFGQCDDIAIIGAGIAGTYAAWRLRQQNKRISIYEYSNRVGGRMYTVQFPEIPGINVELGGMRYLRRSHALLHETIQQLGLRIKRFDLGSGPSPDTTVNVRGVHLRFDELGGNKTPYRLLPNERKPVNQLLCTQSYYHKYLSAEAQHYIRDTGGFDSLHGEIVASFAVRTSPPSNSSNDVLTVATGFASIPIKLLQRFLRASIRHSIKLNHDLKGIRKRGDGYYNLFFEPTITRSSTTWTPRPATLKMKCAKQVILATNRFSLEKLDWKGLYQPRIREYLTKSVKDIPAAKLYFSYDYPWWRRSPVYSDYIISDTPLRQTYDFGTSKLNPPKSVLQAMYMDNNAPYWEELFDRGNVNEPNGHFVLMGKEFVQVTHKYLADIYKLPVRNIPPPTKAAAYLWKNYPYGGAWQIWMPGYIWPTVEREMTKPSVNDEVYVVSNAFNARSFSFWSNAALQSVELAMPYFGLKPK</sequence>
<evidence type="ECO:0000259" key="1">
    <source>
        <dbReference type="Pfam" id="PF01593"/>
    </source>
</evidence>
<dbReference type="EMBL" id="CACVKT020009703">
    <property type="protein sequence ID" value="CAC5422906.1"/>
    <property type="molecule type" value="Genomic_DNA"/>
</dbReference>
<name>A0A6J8ESZ8_MYTCO</name>
<dbReference type="SUPFAM" id="SSF51905">
    <property type="entry name" value="FAD/NAD(P)-binding domain"/>
    <property type="match status" value="1"/>
</dbReference>
<dbReference type="InterPro" id="IPR002937">
    <property type="entry name" value="Amino_oxidase"/>
</dbReference>
<dbReference type="InterPro" id="IPR036188">
    <property type="entry name" value="FAD/NAD-bd_sf"/>
</dbReference>
<protein>
    <recommendedName>
        <fullName evidence="1">Amine oxidase domain-containing protein</fullName>
    </recommendedName>
</protein>
<evidence type="ECO:0000313" key="3">
    <source>
        <dbReference type="Proteomes" id="UP000507470"/>
    </source>
</evidence>
<dbReference type="PANTHER" id="PTHR10742">
    <property type="entry name" value="FLAVIN MONOAMINE OXIDASE"/>
    <property type="match status" value="1"/>
</dbReference>
<reference evidence="2 3" key="1">
    <citation type="submission" date="2020-06" db="EMBL/GenBank/DDBJ databases">
        <authorList>
            <person name="Li R."/>
            <person name="Bekaert M."/>
        </authorList>
    </citation>
    <scope>NUCLEOTIDE SEQUENCE [LARGE SCALE GENOMIC DNA]</scope>
    <source>
        <strain evidence="3">wild</strain>
    </source>
</reference>
<organism evidence="2 3">
    <name type="scientific">Mytilus coruscus</name>
    <name type="common">Sea mussel</name>
    <dbReference type="NCBI Taxonomy" id="42192"/>
    <lineage>
        <taxon>Eukaryota</taxon>
        <taxon>Metazoa</taxon>
        <taxon>Spiralia</taxon>
        <taxon>Lophotrochozoa</taxon>
        <taxon>Mollusca</taxon>
        <taxon>Bivalvia</taxon>
        <taxon>Autobranchia</taxon>
        <taxon>Pteriomorphia</taxon>
        <taxon>Mytilida</taxon>
        <taxon>Mytiloidea</taxon>
        <taxon>Mytilidae</taxon>
        <taxon>Mytilinae</taxon>
        <taxon>Mytilus</taxon>
    </lineage>
</organism>
<dbReference type="AlphaFoldDB" id="A0A6J8ESZ8"/>
<dbReference type="SUPFAM" id="SSF54373">
    <property type="entry name" value="FAD-linked reductases, C-terminal domain"/>
    <property type="match status" value="1"/>
</dbReference>
<dbReference type="GO" id="GO:0009063">
    <property type="term" value="P:amino acid catabolic process"/>
    <property type="evidence" value="ECO:0007669"/>
    <property type="project" value="TreeGrafter"/>
</dbReference>
<gene>
    <name evidence="2" type="ORF">MCOR_54926</name>
</gene>
<dbReference type="GO" id="GO:0001716">
    <property type="term" value="F:L-amino-acid oxidase activity"/>
    <property type="evidence" value="ECO:0007669"/>
    <property type="project" value="TreeGrafter"/>
</dbReference>
<dbReference type="OrthoDB" id="5977782at2759"/>
<dbReference type="Gene3D" id="3.50.50.60">
    <property type="entry name" value="FAD/NAD(P)-binding domain"/>
    <property type="match status" value="1"/>
</dbReference>
<dbReference type="PANTHER" id="PTHR10742:SF342">
    <property type="entry name" value="AMINE OXIDASE"/>
    <property type="match status" value="1"/>
</dbReference>
<accession>A0A6J8ESZ8</accession>
<dbReference type="Pfam" id="PF01593">
    <property type="entry name" value="Amino_oxidase"/>
    <property type="match status" value="1"/>
</dbReference>